<proteinExistence type="predicted"/>
<organism evidence="1">
    <name type="scientific">Cyanothece sp. (strain PCC 7425 / ATCC 29141)</name>
    <dbReference type="NCBI Taxonomy" id="395961"/>
    <lineage>
        <taxon>Bacteria</taxon>
        <taxon>Bacillati</taxon>
        <taxon>Cyanobacteriota</taxon>
        <taxon>Cyanophyceae</taxon>
        <taxon>Gomontiellales</taxon>
        <taxon>Cyanothecaceae</taxon>
        <taxon>Cyanothece</taxon>
    </lineage>
</organism>
<dbReference type="EMBL" id="CP001344">
    <property type="protein sequence ID" value="ACL46589.1"/>
    <property type="molecule type" value="Genomic_DNA"/>
</dbReference>
<gene>
    <name evidence="1" type="ordered locus">Cyan7425_4276</name>
</gene>
<evidence type="ECO:0000313" key="1">
    <source>
        <dbReference type="EMBL" id="ACL46589.1"/>
    </source>
</evidence>
<dbReference type="HOGENOM" id="CLU_2842462_0_0_3"/>
<protein>
    <submittedName>
        <fullName evidence="1">Uncharacterized protein</fullName>
    </submittedName>
</protein>
<accession>B8HXP4</accession>
<dbReference type="AlphaFoldDB" id="B8HXP4"/>
<name>B8HXP4_CYAP4</name>
<dbReference type="STRING" id="395961.Cyan7425_4276"/>
<dbReference type="KEGG" id="cyn:Cyan7425_4276"/>
<reference evidence="1" key="1">
    <citation type="submission" date="2009-01" db="EMBL/GenBank/DDBJ databases">
        <title>Complete sequence of chromosome Cyanothece sp. PCC 7425.</title>
        <authorList>
            <consortium name="US DOE Joint Genome Institute"/>
            <person name="Lucas S."/>
            <person name="Copeland A."/>
            <person name="Lapidus A."/>
            <person name="Glavina del Rio T."/>
            <person name="Dalin E."/>
            <person name="Tice H."/>
            <person name="Bruce D."/>
            <person name="Goodwin L."/>
            <person name="Pitluck S."/>
            <person name="Sims D."/>
            <person name="Meineke L."/>
            <person name="Brettin T."/>
            <person name="Detter J.C."/>
            <person name="Han C."/>
            <person name="Larimer F."/>
            <person name="Land M."/>
            <person name="Hauser L."/>
            <person name="Kyrpides N."/>
            <person name="Ovchinnikova G."/>
            <person name="Liberton M."/>
            <person name="Stoeckel J."/>
            <person name="Banerjee A."/>
            <person name="Singh A."/>
            <person name="Page L."/>
            <person name="Sato H."/>
            <person name="Zhao L."/>
            <person name="Sherman L."/>
            <person name="Pakrasi H."/>
            <person name="Richardson P."/>
        </authorList>
    </citation>
    <scope>NUCLEOTIDE SEQUENCE</scope>
    <source>
        <strain evidence="1">PCC 7425</strain>
    </source>
</reference>
<sequence length="65" mass="7050">MTNVMVVISLLLLLLMLISPFAALSVLIGVGAASLLCWIVWVMVRSLFADPRPISPTPPQRSSSR</sequence>